<evidence type="ECO:0000313" key="2">
    <source>
        <dbReference type="Proteomes" id="UP000321926"/>
    </source>
</evidence>
<sequence>MIDDIQVFESISQDEDTKVESIVKLSFELSQIETLNEDAWPDWKNKDAKTDVYLKSGLSITLLANFESVLRLWKAYKHQEKKNGLQFSFN</sequence>
<dbReference type="Proteomes" id="UP000321926">
    <property type="component" value="Unassembled WGS sequence"/>
</dbReference>
<dbReference type="AlphaFoldDB" id="A0A5C8KEZ8"/>
<reference evidence="1 2" key="1">
    <citation type="submission" date="2019-08" db="EMBL/GenBank/DDBJ databases">
        <authorList>
            <person name="Shi S."/>
        </authorList>
    </citation>
    <scope>NUCLEOTIDE SEQUENCE [LARGE SCALE GENOMIC DNA]</scope>
    <source>
        <strain evidence="1 2">GY10130</strain>
    </source>
</reference>
<organism evidence="1 2">
    <name type="scientific">Pontibacter qinzhouensis</name>
    <dbReference type="NCBI Taxonomy" id="2603253"/>
    <lineage>
        <taxon>Bacteria</taxon>
        <taxon>Pseudomonadati</taxon>
        <taxon>Bacteroidota</taxon>
        <taxon>Cytophagia</taxon>
        <taxon>Cytophagales</taxon>
        <taxon>Hymenobacteraceae</taxon>
        <taxon>Pontibacter</taxon>
    </lineage>
</organism>
<accession>A0A5C8KEZ8</accession>
<comment type="caution">
    <text evidence="1">The sequence shown here is derived from an EMBL/GenBank/DDBJ whole genome shotgun (WGS) entry which is preliminary data.</text>
</comment>
<proteinExistence type="predicted"/>
<name>A0A5C8KEZ8_9BACT</name>
<keyword evidence="2" id="KW-1185">Reference proteome</keyword>
<dbReference type="RefSeq" id="WP_147919964.1">
    <property type="nucleotide sequence ID" value="NZ_VRTY01000003.1"/>
</dbReference>
<dbReference type="EMBL" id="VRTY01000003">
    <property type="protein sequence ID" value="TXK52392.1"/>
    <property type="molecule type" value="Genomic_DNA"/>
</dbReference>
<evidence type="ECO:0000313" key="1">
    <source>
        <dbReference type="EMBL" id="TXK52392.1"/>
    </source>
</evidence>
<protein>
    <submittedName>
        <fullName evidence="1">Uncharacterized protein</fullName>
    </submittedName>
</protein>
<gene>
    <name evidence="1" type="ORF">FVR03_01360</name>
</gene>